<dbReference type="GO" id="GO:0009307">
    <property type="term" value="P:DNA restriction-modification system"/>
    <property type="evidence" value="ECO:0007669"/>
    <property type="project" value="UniProtKB-KW"/>
</dbReference>
<accession>A0A093RYX2</accession>
<proteinExistence type="predicted"/>
<evidence type="ECO:0008006" key="5">
    <source>
        <dbReference type="Google" id="ProtNLM"/>
    </source>
</evidence>
<keyword evidence="1" id="KW-0680">Restriction system</keyword>
<gene>
    <name evidence="3" type="ORF">KP22_07785</name>
</gene>
<name>A0A093RYX2_9GAMM</name>
<dbReference type="InterPro" id="IPR052021">
    <property type="entry name" value="Type-I_RS_S_subunit"/>
</dbReference>
<evidence type="ECO:0000256" key="2">
    <source>
        <dbReference type="ARBA" id="ARBA00023125"/>
    </source>
</evidence>
<dbReference type="STRING" id="55207.KP22_07785"/>
<dbReference type="EMBL" id="JQHM01000001">
    <property type="protein sequence ID" value="KFX07985.1"/>
    <property type="molecule type" value="Genomic_DNA"/>
</dbReference>
<dbReference type="AlphaFoldDB" id="A0A093RYX2"/>
<dbReference type="PANTHER" id="PTHR30408">
    <property type="entry name" value="TYPE-1 RESTRICTION ENZYME ECOKI SPECIFICITY PROTEIN"/>
    <property type="match status" value="1"/>
</dbReference>
<dbReference type="InterPro" id="IPR044946">
    <property type="entry name" value="Restrct_endonuc_typeI_TRD_sf"/>
</dbReference>
<comment type="caution">
    <text evidence="3">The sequence shown here is derived from an EMBL/GenBank/DDBJ whole genome shotgun (WGS) entry which is preliminary data.</text>
</comment>
<dbReference type="SUPFAM" id="SSF116734">
    <property type="entry name" value="DNA methylase specificity domain"/>
    <property type="match status" value="1"/>
</dbReference>
<dbReference type="PANTHER" id="PTHR30408:SF12">
    <property type="entry name" value="TYPE I RESTRICTION ENZYME MJAVIII SPECIFICITY SUBUNIT"/>
    <property type="match status" value="1"/>
</dbReference>
<keyword evidence="2" id="KW-0238">DNA-binding</keyword>
<organism evidence="3 4">
    <name type="scientific">Pectobacterium betavasculorum</name>
    <dbReference type="NCBI Taxonomy" id="55207"/>
    <lineage>
        <taxon>Bacteria</taxon>
        <taxon>Pseudomonadati</taxon>
        <taxon>Pseudomonadota</taxon>
        <taxon>Gammaproteobacteria</taxon>
        <taxon>Enterobacterales</taxon>
        <taxon>Pectobacteriaceae</taxon>
        <taxon>Pectobacterium</taxon>
    </lineage>
</organism>
<dbReference type="Proteomes" id="UP000032874">
    <property type="component" value="Unassembled WGS sequence"/>
</dbReference>
<evidence type="ECO:0000256" key="1">
    <source>
        <dbReference type="ARBA" id="ARBA00022747"/>
    </source>
</evidence>
<evidence type="ECO:0000313" key="3">
    <source>
        <dbReference type="EMBL" id="KFX07985.1"/>
    </source>
</evidence>
<dbReference type="Gene3D" id="3.90.220.20">
    <property type="entry name" value="DNA methylase specificity domains"/>
    <property type="match status" value="1"/>
</dbReference>
<dbReference type="GO" id="GO:0003677">
    <property type="term" value="F:DNA binding"/>
    <property type="evidence" value="ECO:0007669"/>
    <property type="project" value="UniProtKB-KW"/>
</dbReference>
<reference evidence="3 4" key="1">
    <citation type="submission" date="2014-08" db="EMBL/GenBank/DDBJ databases">
        <title>Genome sequences of NCPPB Pectobacterium isolates.</title>
        <authorList>
            <person name="Glover R.H."/>
            <person name="Sapp M."/>
            <person name="Elphinstone J."/>
        </authorList>
    </citation>
    <scope>NUCLEOTIDE SEQUENCE [LARGE SCALE GENOMIC DNA]</scope>
    <source>
        <strain evidence="3 4">NCPPB 2795</strain>
    </source>
</reference>
<dbReference type="eggNOG" id="COG0732">
    <property type="taxonomic scope" value="Bacteria"/>
</dbReference>
<evidence type="ECO:0000313" key="4">
    <source>
        <dbReference type="Proteomes" id="UP000032874"/>
    </source>
</evidence>
<protein>
    <recommendedName>
        <fullName evidence="5">Type I restriction modification DNA specificity domain-containing protein</fullName>
    </recommendedName>
</protein>
<sequence length="209" mass="23452">MFKSWFVDFEPFGGEMPNGWQVIKFSSFIKPRVEKIINDNNTPMLSITNDGVVLRDTKFNKNLVSATTKVKLTKHSDLVFGNSRHTLNWGVVRIPEGGVSSAYNVFSVAESISTNYLESFIKSKIGYFNNIIRATTRDNQGIDIAALMQKSIYLPSSNTLSEYYIIENPLMEKVIANNKESSRLAEIRDTLLPRLMSGELSVADLGDAK</sequence>